<comment type="similarity">
    <text evidence="7 8">Belongs to the PINc/VapC protein family.</text>
</comment>
<evidence type="ECO:0000313" key="10">
    <source>
        <dbReference type="EMBL" id="MBB3057072.1"/>
    </source>
</evidence>
<evidence type="ECO:0000256" key="3">
    <source>
        <dbReference type="ARBA" id="ARBA00022722"/>
    </source>
</evidence>
<dbReference type="GO" id="GO:0000287">
    <property type="term" value="F:magnesium ion binding"/>
    <property type="evidence" value="ECO:0007669"/>
    <property type="project" value="UniProtKB-UniRule"/>
</dbReference>
<comment type="function">
    <text evidence="8">Toxic component of a toxin-antitoxin (TA) system. An RNase.</text>
</comment>
<evidence type="ECO:0000256" key="4">
    <source>
        <dbReference type="ARBA" id="ARBA00022723"/>
    </source>
</evidence>
<dbReference type="PANTHER" id="PTHR33653">
    <property type="entry name" value="RIBONUCLEASE VAPC2"/>
    <property type="match status" value="1"/>
</dbReference>
<dbReference type="EMBL" id="JACHWX010000011">
    <property type="protein sequence ID" value="MBB3057072.1"/>
    <property type="molecule type" value="Genomic_DNA"/>
</dbReference>
<dbReference type="HAMAP" id="MF_00265">
    <property type="entry name" value="VapC_Nob1"/>
    <property type="match status" value="1"/>
</dbReference>
<feature type="domain" description="PIN" evidence="9">
    <location>
        <begin position="6"/>
        <end position="119"/>
    </location>
</feature>
<comment type="cofactor">
    <cofactor evidence="1 8">
        <name>Mg(2+)</name>
        <dbReference type="ChEBI" id="CHEBI:18420"/>
    </cofactor>
</comment>
<name>A0A839SI69_9SPHI</name>
<proteinExistence type="inferred from homology"/>
<evidence type="ECO:0000256" key="6">
    <source>
        <dbReference type="ARBA" id="ARBA00022842"/>
    </source>
</evidence>
<reference evidence="10" key="1">
    <citation type="submission" date="2020-08" db="EMBL/GenBank/DDBJ databases">
        <title>Genomic Encyclopedia of Type Strains, Phase III (KMG-III): the genomes of soil and plant-associated and newly described type strains.</title>
        <authorList>
            <person name="Whitman W."/>
        </authorList>
    </citation>
    <scope>NUCLEOTIDE SEQUENCE [LARGE SCALE GENOMIC DNA]</scope>
    <source>
        <strain evidence="10">CECT 8628</strain>
    </source>
</reference>
<dbReference type="CDD" id="cd18741">
    <property type="entry name" value="PIN_VapC4-5_FitB-like"/>
    <property type="match status" value="1"/>
</dbReference>
<keyword evidence="11" id="KW-1185">Reference proteome</keyword>
<evidence type="ECO:0000259" key="9">
    <source>
        <dbReference type="Pfam" id="PF01850"/>
    </source>
</evidence>
<feature type="binding site" evidence="8">
    <location>
        <position position="9"/>
    </location>
    <ligand>
        <name>Mg(2+)</name>
        <dbReference type="ChEBI" id="CHEBI:18420"/>
    </ligand>
</feature>
<dbReference type="GO" id="GO:0004540">
    <property type="term" value="F:RNA nuclease activity"/>
    <property type="evidence" value="ECO:0007669"/>
    <property type="project" value="InterPro"/>
</dbReference>
<dbReference type="InterPro" id="IPR050556">
    <property type="entry name" value="Type_II_TA_system_RNase"/>
</dbReference>
<dbReference type="GO" id="GO:0090729">
    <property type="term" value="F:toxin activity"/>
    <property type="evidence" value="ECO:0007669"/>
    <property type="project" value="UniProtKB-KW"/>
</dbReference>
<keyword evidence="2 8" id="KW-1277">Toxin-antitoxin system</keyword>
<dbReference type="PANTHER" id="PTHR33653:SF1">
    <property type="entry name" value="RIBONUCLEASE VAPC2"/>
    <property type="match status" value="1"/>
</dbReference>
<dbReference type="SUPFAM" id="SSF88723">
    <property type="entry name" value="PIN domain-like"/>
    <property type="match status" value="1"/>
</dbReference>
<feature type="binding site" evidence="8">
    <location>
        <position position="100"/>
    </location>
    <ligand>
        <name>Mg(2+)</name>
        <dbReference type="ChEBI" id="CHEBI:18420"/>
    </ligand>
</feature>
<protein>
    <recommendedName>
        <fullName evidence="8">Ribonuclease VapC</fullName>
        <shortName evidence="8">RNase VapC</shortName>
        <ecNumber evidence="8">3.1.-.-</ecNumber>
    </recommendedName>
    <alternativeName>
        <fullName evidence="8">Toxin VapC</fullName>
    </alternativeName>
</protein>
<keyword evidence="4 8" id="KW-0479">Metal-binding</keyword>
<evidence type="ECO:0000256" key="7">
    <source>
        <dbReference type="ARBA" id="ARBA00038093"/>
    </source>
</evidence>
<dbReference type="Proteomes" id="UP000539265">
    <property type="component" value="Unassembled WGS sequence"/>
</dbReference>
<keyword evidence="6 8" id="KW-0460">Magnesium</keyword>
<keyword evidence="8" id="KW-0800">Toxin</keyword>
<evidence type="ECO:0000313" key="11">
    <source>
        <dbReference type="Proteomes" id="UP000539265"/>
    </source>
</evidence>
<dbReference type="InterPro" id="IPR002716">
    <property type="entry name" value="PIN_dom"/>
</dbReference>
<gene>
    <name evidence="8" type="primary">vapC</name>
    <name evidence="10" type="ORF">FHS11_003500</name>
</gene>
<evidence type="ECO:0000256" key="1">
    <source>
        <dbReference type="ARBA" id="ARBA00001946"/>
    </source>
</evidence>
<dbReference type="Gene3D" id="3.40.50.1010">
    <property type="entry name" value="5'-nuclease"/>
    <property type="match status" value="1"/>
</dbReference>
<dbReference type="GO" id="GO:0016787">
    <property type="term" value="F:hydrolase activity"/>
    <property type="evidence" value="ECO:0007669"/>
    <property type="project" value="UniProtKB-KW"/>
</dbReference>
<evidence type="ECO:0000256" key="2">
    <source>
        <dbReference type="ARBA" id="ARBA00022649"/>
    </source>
</evidence>
<organism evidence="10 11">
    <name type="scientific">Mucilaginibacter gotjawali</name>
    <dbReference type="NCBI Taxonomy" id="1550579"/>
    <lineage>
        <taxon>Bacteria</taxon>
        <taxon>Pseudomonadati</taxon>
        <taxon>Bacteroidota</taxon>
        <taxon>Sphingobacteriia</taxon>
        <taxon>Sphingobacteriales</taxon>
        <taxon>Sphingobacteriaceae</taxon>
        <taxon>Mucilaginibacter</taxon>
    </lineage>
</organism>
<sequence length="136" mass="15312">MEKDKVICDTDVMIDYLDHLQIRHQAAKYILDNLIGLDFVTLSAVTKMELIAGAPNKAGLGKLNKNISRFNILLINPDITSLTIQLIENYKLSHNLAMPDALIAATALHTGFKLFTFNLKDFRFIQGLEFFEASNQ</sequence>
<keyword evidence="3 8" id="KW-0540">Nuclease</keyword>
<dbReference type="Pfam" id="PF01850">
    <property type="entry name" value="PIN"/>
    <property type="match status" value="1"/>
</dbReference>
<keyword evidence="5 8" id="KW-0378">Hydrolase</keyword>
<dbReference type="AlphaFoldDB" id="A0A839SI69"/>
<accession>A0A839SI69</accession>
<dbReference type="InterPro" id="IPR029060">
    <property type="entry name" value="PIN-like_dom_sf"/>
</dbReference>
<dbReference type="InterPro" id="IPR022907">
    <property type="entry name" value="VapC_family"/>
</dbReference>
<evidence type="ECO:0000256" key="8">
    <source>
        <dbReference type="HAMAP-Rule" id="MF_00265"/>
    </source>
</evidence>
<comment type="caution">
    <text evidence="10">The sequence shown here is derived from an EMBL/GenBank/DDBJ whole genome shotgun (WGS) entry which is preliminary data.</text>
</comment>
<dbReference type="EC" id="3.1.-.-" evidence="8"/>
<dbReference type="RefSeq" id="WP_096355610.1">
    <property type="nucleotide sequence ID" value="NZ_AP017313.1"/>
</dbReference>
<dbReference type="OrthoDB" id="5368631at2"/>
<evidence type="ECO:0000256" key="5">
    <source>
        <dbReference type="ARBA" id="ARBA00022801"/>
    </source>
</evidence>